<dbReference type="KEGG" id="ngr:NAEGRDRAFT_62576"/>
<dbReference type="Proteomes" id="UP000006671">
    <property type="component" value="Unassembled WGS sequence"/>
</dbReference>
<gene>
    <name evidence="2" type="ORF">NAEGRDRAFT_62576</name>
</gene>
<dbReference type="VEuPathDB" id="AmoebaDB:NAEGRDRAFT_62576"/>
<dbReference type="Pfam" id="PF13475">
    <property type="entry name" value="DUF4116"/>
    <property type="match status" value="3"/>
</dbReference>
<dbReference type="GeneID" id="8855167"/>
<dbReference type="InParanoid" id="D2V1H0"/>
<dbReference type="AlphaFoldDB" id="D2V1H0"/>
<dbReference type="OrthoDB" id="447781at2759"/>
<evidence type="ECO:0000259" key="1">
    <source>
        <dbReference type="Pfam" id="PF13475"/>
    </source>
</evidence>
<dbReference type="RefSeq" id="XP_002682048.1">
    <property type="nucleotide sequence ID" value="XM_002682002.1"/>
</dbReference>
<dbReference type="EMBL" id="GG738848">
    <property type="protein sequence ID" value="EFC49304.1"/>
    <property type="molecule type" value="Genomic_DNA"/>
</dbReference>
<evidence type="ECO:0000313" key="3">
    <source>
        <dbReference type="Proteomes" id="UP000006671"/>
    </source>
</evidence>
<reference evidence="2 3" key="1">
    <citation type="journal article" date="2010" name="Cell">
        <title>The genome of Naegleria gruberi illuminates early eukaryotic versatility.</title>
        <authorList>
            <person name="Fritz-Laylin L.K."/>
            <person name="Prochnik S.E."/>
            <person name="Ginger M.L."/>
            <person name="Dacks J.B."/>
            <person name="Carpenter M.L."/>
            <person name="Field M.C."/>
            <person name="Kuo A."/>
            <person name="Paredez A."/>
            <person name="Chapman J."/>
            <person name="Pham J."/>
            <person name="Shu S."/>
            <person name="Neupane R."/>
            <person name="Cipriano M."/>
            <person name="Mancuso J."/>
            <person name="Tu H."/>
            <person name="Salamov A."/>
            <person name="Lindquist E."/>
            <person name="Shapiro H."/>
            <person name="Lucas S."/>
            <person name="Grigoriev I.V."/>
            <person name="Cande W.Z."/>
            <person name="Fulton C."/>
            <person name="Rokhsar D.S."/>
            <person name="Dawson S.C."/>
        </authorList>
    </citation>
    <scope>NUCLEOTIDE SEQUENCE [LARGE SCALE GENOMIC DNA]</scope>
    <source>
        <strain evidence="2 3">NEG-M</strain>
    </source>
</reference>
<feature type="domain" description="DUF4116" evidence="1">
    <location>
        <begin position="235"/>
        <end position="281"/>
    </location>
</feature>
<keyword evidence="3" id="KW-1185">Reference proteome</keyword>
<organism evidence="3">
    <name type="scientific">Naegleria gruberi</name>
    <name type="common">Amoeba</name>
    <dbReference type="NCBI Taxonomy" id="5762"/>
    <lineage>
        <taxon>Eukaryota</taxon>
        <taxon>Discoba</taxon>
        <taxon>Heterolobosea</taxon>
        <taxon>Tetramitia</taxon>
        <taxon>Eutetramitia</taxon>
        <taxon>Vahlkampfiidae</taxon>
        <taxon>Naegleria</taxon>
    </lineage>
</organism>
<accession>D2V1H0</accession>
<dbReference type="InterPro" id="IPR025197">
    <property type="entry name" value="DUF4116"/>
</dbReference>
<protein>
    <submittedName>
        <fullName evidence="2">Predicted protein</fullName>
    </submittedName>
</protein>
<name>D2V1H0_NAEGR</name>
<sequence>MQATPTMDKETALAAIQKSNYAVFSNISDELKEDADIVRMALNVMGSYIFNKIPSVVFERDRDLALLALSKHCPEEKLITLRKNDKEFVLAVCKKRISMLRLVAKELWEDKEFIEGIIPLRPSLEHFPLELRDDKEIVKRILSSDGSQFQFISERLKMDDELLMLAAASDIYLFAHTAPRILSKELCLEIIHTQKSSGYSFPEYLKMDRDIVKAHLTYYSGYNVFNLVDKSFTADEEIVTQVLCRDCEKYQFIDDSLKNNVDFIGKMLELVPSLFRLLPVEQRKEKEIALAAMKDGNNLSLLSEELRDDKQVVMKAVSHTGKSIRYASKLLRHDEQVIEAALLNDQEAFVVLSKLGAESKLVGTYRLALDVGEHSKYNHDTELYDLVLRENNSFKYLKCDISEDYDAGYPRVSYKKSSGNWRIDKYQEVEALFLDDLPFMSLTLLNECTKISECEELTEEDYGTYFSKKVQRDSFKFSGGVWSERL</sequence>
<feature type="domain" description="DUF4116" evidence="1">
    <location>
        <begin position="110"/>
        <end position="157"/>
    </location>
</feature>
<feature type="domain" description="DUF4116" evidence="1">
    <location>
        <begin position="286"/>
        <end position="332"/>
    </location>
</feature>
<proteinExistence type="predicted"/>
<evidence type="ECO:0000313" key="2">
    <source>
        <dbReference type="EMBL" id="EFC49304.1"/>
    </source>
</evidence>